<evidence type="ECO:0000313" key="3">
    <source>
        <dbReference type="Proteomes" id="UP001470230"/>
    </source>
</evidence>
<protein>
    <submittedName>
        <fullName evidence="2">Uncharacterized protein</fullName>
    </submittedName>
</protein>
<dbReference type="Proteomes" id="UP001470230">
    <property type="component" value="Unassembled WGS sequence"/>
</dbReference>
<evidence type="ECO:0000256" key="1">
    <source>
        <dbReference type="SAM" id="Phobius"/>
    </source>
</evidence>
<name>A0ABR2HJ38_9EUKA</name>
<keyword evidence="1" id="KW-0472">Membrane</keyword>
<accession>A0ABR2HJ38</accession>
<keyword evidence="1" id="KW-1133">Transmembrane helix</keyword>
<organism evidence="2 3">
    <name type="scientific">Tritrichomonas musculus</name>
    <dbReference type="NCBI Taxonomy" id="1915356"/>
    <lineage>
        <taxon>Eukaryota</taxon>
        <taxon>Metamonada</taxon>
        <taxon>Parabasalia</taxon>
        <taxon>Tritrichomonadida</taxon>
        <taxon>Tritrichomonadidae</taxon>
        <taxon>Tritrichomonas</taxon>
    </lineage>
</organism>
<gene>
    <name evidence="2" type="ORF">M9Y10_019615</name>
</gene>
<keyword evidence="3" id="KW-1185">Reference proteome</keyword>
<sequence>MSYSYMIGDYLQRFEITTGYTSSFAHDGGLVRCDPDHIFYFKKFCDHINTDAVLRPYRYYIGHNQSGACQLEYYSDEGSTNQPNNHVFKLFYVFPYNKTHDMIRVYNQTVDFKNWNFFTDGEFVEFVDAISSNVNFKAPLMHKEPYWNTGIADFGSQNESRVFTINYPILGKYEPENDRVKNIMNSTQNENSNSKSGECSQKVENSMHFGYQKVDETVYKYGENEAWFAHSIDEAIEKSNHKKSFNEFENDNDTIIVSDVSSSFFTESLFFILKEKKNDKYNHYIITDYMYNVLIDNEMGAIFPKNFVNRSAIFPNISDINHSIWNSVVNEIISVPIDVPLLVNVSSSIQYMIIKRIIHTRSRYSFYLIMLLEMNPKISEIYSMVSNVFLICFAFLIIIFFFTRLSMAYSDSERSKKLKNKMHFFESYKKENLIHSFKGKITESIDKLRVLQLMNSDDTTLNNSIDAAVEEMTKNNEDLFDIQKDLSQSTNCPFCDHLNDRRHNLSFLKIKNELMKKKREKETYKARRILGFYLNNIEKKDSQKEKNKNDKSIYLDLKERESQLFNIWNIKMNSFLNLFSDDYLLITNPQKYLIRKFMNFIQKQNLFLVEIYPDLLLSFLLSFSKENISAYHCKIKSFKMLKRLIKHNFKFWIKSKLDIFILFLASFLRNSSLHNVDEILCLFSSFICYQNDYLLNLLRVLIDETNNSLKMEIYGMLLNRTQSPNFSVSSNVKDMILFMKAILSFVDFAPYLTKYEENKMCFIEINESIFTNEEKENQKFVSNFHFEMSKNVVFPWFNLMNSLSSKKIIINTIRENIKFWHERAQIGS</sequence>
<evidence type="ECO:0000313" key="2">
    <source>
        <dbReference type="EMBL" id="KAK8847040.1"/>
    </source>
</evidence>
<keyword evidence="1" id="KW-0812">Transmembrane</keyword>
<comment type="caution">
    <text evidence="2">The sequence shown here is derived from an EMBL/GenBank/DDBJ whole genome shotgun (WGS) entry which is preliminary data.</text>
</comment>
<reference evidence="2 3" key="1">
    <citation type="submission" date="2024-04" db="EMBL/GenBank/DDBJ databases">
        <title>Tritrichomonas musculus Genome.</title>
        <authorList>
            <person name="Alves-Ferreira E."/>
            <person name="Grigg M."/>
            <person name="Lorenzi H."/>
            <person name="Galac M."/>
        </authorList>
    </citation>
    <scope>NUCLEOTIDE SEQUENCE [LARGE SCALE GENOMIC DNA]</scope>
    <source>
        <strain evidence="2 3">EAF2021</strain>
    </source>
</reference>
<dbReference type="EMBL" id="JAPFFF010000028">
    <property type="protein sequence ID" value="KAK8847040.1"/>
    <property type="molecule type" value="Genomic_DNA"/>
</dbReference>
<feature type="transmembrane region" description="Helical" evidence="1">
    <location>
        <begin position="381"/>
        <end position="402"/>
    </location>
</feature>
<proteinExistence type="predicted"/>